<evidence type="ECO:0000259" key="1">
    <source>
        <dbReference type="Pfam" id="PF00535"/>
    </source>
</evidence>
<protein>
    <submittedName>
        <fullName evidence="2">Glycosyltransferase, group 2 family protein</fullName>
        <ecNumber evidence="2">2.4.-.-</ecNumber>
    </submittedName>
</protein>
<comment type="caution">
    <text evidence="2">The sequence shown here is derived from an EMBL/GenBank/DDBJ whole genome shotgun (WGS) entry which is preliminary data.</text>
</comment>
<feature type="non-terminal residue" evidence="2">
    <location>
        <position position="197"/>
    </location>
</feature>
<dbReference type="SUPFAM" id="SSF53448">
    <property type="entry name" value="Nucleotide-diphospho-sugar transferases"/>
    <property type="match status" value="1"/>
</dbReference>
<reference evidence="2 3" key="1">
    <citation type="submission" date="2010-10" db="EMBL/GenBank/DDBJ databases">
        <authorList>
            <person name="Muzny D."/>
            <person name="Qin X."/>
            <person name="Deng J."/>
            <person name="Jiang H."/>
            <person name="Liu Y."/>
            <person name="Qu J."/>
            <person name="Song X.-Z."/>
            <person name="Zhang L."/>
            <person name="Thornton R."/>
            <person name="Coyle M."/>
            <person name="Francisco L."/>
            <person name="Jackson L."/>
            <person name="Javaid M."/>
            <person name="Korchina V."/>
            <person name="Kovar C."/>
            <person name="Mata R."/>
            <person name="Mathew T."/>
            <person name="Ngo R."/>
            <person name="Nguyen L."/>
            <person name="Nguyen N."/>
            <person name="Okwuonu G."/>
            <person name="Ongeri F."/>
            <person name="Pham C."/>
            <person name="Simmons D."/>
            <person name="Wilczek-Boney K."/>
            <person name="Hale W."/>
            <person name="Jakkamsetti A."/>
            <person name="Pham P."/>
            <person name="Ruth R."/>
            <person name="San Lucas F."/>
            <person name="Warren J."/>
            <person name="Zhang J."/>
            <person name="Zhao Z."/>
            <person name="Zhou C."/>
            <person name="Zhu D."/>
            <person name="Lee S."/>
            <person name="Bess C."/>
            <person name="Blankenburg K."/>
            <person name="Forbes L."/>
            <person name="Fu Q."/>
            <person name="Gubbala S."/>
            <person name="Hirani K."/>
            <person name="Jayaseelan J.C."/>
            <person name="Lara F."/>
            <person name="Munidasa M."/>
            <person name="Palculict T."/>
            <person name="Patil S."/>
            <person name="Pu L.-L."/>
            <person name="Saada N."/>
            <person name="Tang L."/>
            <person name="Weissenberger G."/>
            <person name="Zhu Y."/>
            <person name="Hemphill L."/>
            <person name="Shang Y."/>
            <person name="Youmans B."/>
            <person name="Ayvaz T."/>
            <person name="Ross M."/>
            <person name="Santibanez J."/>
            <person name="Aqrawi P."/>
            <person name="Gross S."/>
            <person name="Joshi V."/>
            <person name="Fowler G."/>
            <person name="Nazareth L."/>
            <person name="Reid J."/>
            <person name="Worley K."/>
            <person name="Petrosino J."/>
            <person name="Highlander S."/>
            <person name="Gibbs R."/>
        </authorList>
    </citation>
    <scope>NUCLEOTIDE SEQUENCE [LARGE SCALE GENOMIC DNA]</scope>
    <source>
        <strain evidence="2 3">F0287</strain>
    </source>
</reference>
<sequence length="197" mass="22813">MEISVIIPIYNVENYLNQCVDSVLAQEFTDYEIILVDDGSTDNSPTICNEYAEKYSQIKVIHKTNGGLSDARNFGIKEAQGNYLMFLDSDDFWNGVIILSEINEIIKKSNPDLIIHELSCFYDLKRIIPRKFKTKETQNFSYDLKKDLKYLVNNDIYYAAAWNKIIKSEIVKANQLYFPKGKIHEDVAWCADIIPYV</sequence>
<dbReference type="Gene3D" id="3.90.550.10">
    <property type="entry name" value="Spore Coat Polysaccharide Biosynthesis Protein SpsA, Chain A"/>
    <property type="match status" value="1"/>
</dbReference>
<feature type="domain" description="Glycosyltransferase 2-like" evidence="1">
    <location>
        <begin position="4"/>
        <end position="121"/>
    </location>
</feature>
<dbReference type="Proteomes" id="UP000005391">
    <property type="component" value="Unassembled WGS sequence"/>
</dbReference>
<gene>
    <name evidence="2" type="primary">cpsJ</name>
    <name evidence="2" type="ORF">HMPREF1977_1677</name>
</gene>
<dbReference type="EC" id="2.4.-.-" evidence="2"/>
<name>E4MU66_CAPOC</name>
<proteinExistence type="predicted"/>
<dbReference type="CDD" id="cd00761">
    <property type="entry name" value="Glyco_tranf_GTA_type"/>
    <property type="match status" value="1"/>
</dbReference>
<keyword evidence="2" id="KW-0328">Glycosyltransferase</keyword>
<dbReference type="eggNOG" id="COG1216">
    <property type="taxonomic scope" value="Bacteria"/>
</dbReference>
<dbReference type="AlphaFoldDB" id="E4MU66"/>
<dbReference type="RefSeq" id="WP_002674256.1">
    <property type="nucleotide sequence ID" value="NZ_GL573160.1"/>
</dbReference>
<accession>E4MU66</accession>
<organism evidence="2 3">
    <name type="scientific">Capnocytophaga ochracea F0287</name>
    <dbReference type="NCBI Taxonomy" id="873517"/>
    <lineage>
        <taxon>Bacteria</taxon>
        <taxon>Pseudomonadati</taxon>
        <taxon>Bacteroidota</taxon>
        <taxon>Flavobacteriia</taxon>
        <taxon>Flavobacteriales</taxon>
        <taxon>Flavobacteriaceae</taxon>
        <taxon>Capnocytophaga</taxon>
    </lineage>
</organism>
<dbReference type="PANTHER" id="PTHR22916">
    <property type="entry name" value="GLYCOSYLTRANSFERASE"/>
    <property type="match status" value="1"/>
</dbReference>
<dbReference type="HOGENOM" id="CLU_025996_22_1_10"/>
<keyword evidence="2" id="KW-0808">Transferase</keyword>
<dbReference type="InterPro" id="IPR001173">
    <property type="entry name" value="Glyco_trans_2-like"/>
</dbReference>
<dbReference type="InterPro" id="IPR029044">
    <property type="entry name" value="Nucleotide-diphossugar_trans"/>
</dbReference>
<evidence type="ECO:0000313" key="3">
    <source>
        <dbReference type="Proteomes" id="UP000005391"/>
    </source>
</evidence>
<dbReference type="Pfam" id="PF00535">
    <property type="entry name" value="Glycos_transf_2"/>
    <property type="match status" value="1"/>
</dbReference>
<evidence type="ECO:0000313" key="2">
    <source>
        <dbReference type="EMBL" id="EFS96761.1"/>
    </source>
</evidence>
<dbReference type="GO" id="GO:0016758">
    <property type="term" value="F:hexosyltransferase activity"/>
    <property type="evidence" value="ECO:0007669"/>
    <property type="project" value="UniProtKB-ARBA"/>
</dbReference>
<dbReference type="EMBL" id="AEOH01000043">
    <property type="protein sequence ID" value="EFS96761.1"/>
    <property type="molecule type" value="Genomic_DNA"/>
</dbReference>
<dbReference type="PANTHER" id="PTHR22916:SF3">
    <property type="entry name" value="UDP-GLCNAC:BETAGAL BETA-1,3-N-ACETYLGLUCOSAMINYLTRANSFERASE-LIKE PROTEIN 1"/>
    <property type="match status" value="1"/>
</dbReference>